<evidence type="ECO:0000256" key="12">
    <source>
        <dbReference type="PIRNR" id="PIRNR006250"/>
    </source>
</evidence>
<evidence type="ECO:0000256" key="7">
    <source>
        <dbReference type="ARBA" id="ARBA00022676"/>
    </source>
</evidence>
<comment type="pathway">
    <text evidence="2">Cofactor biosynthesis; NAD(+) biosynthesis; nicotinate D-ribonucleotide from quinolinate: step 1/1.</text>
</comment>
<dbReference type="RefSeq" id="WP_072710775.1">
    <property type="nucleotide sequence ID" value="NZ_FRCF01000014.1"/>
</dbReference>
<evidence type="ECO:0000256" key="2">
    <source>
        <dbReference type="ARBA" id="ARBA00004893"/>
    </source>
</evidence>
<dbReference type="FunFam" id="3.20.20.70:FF:000030">
    <property type="entry name" value="Nicotinate-nucleotide pyrophosphorylase, carboxylating"/>
    <property type="match status" value="1"/>
</dbReference>
<evidence type="ECO:0000256" key="3">
    <source>
        <dbReference type="ARBA" id="ARBA00009400"/>
    </source>
</evidence>
<dbReference type="GO" id="GO:0004514">
    <property type="term" value="F:nicotinate-nucleotide diphosphorylase (carboxylating) activity"/>
    <property type="evidence" value="ECO:0007669"/>
    <property type="project" value="UniProtKB-EC"/>
</dbReference>
<evidence type="ECO:0000256" key="9">
    <source>
        <dbReference type="ARBA" id="ARBA00033102"/>
    </source>
</evidence>
<dbReference type="CDD" id="cd01572">
    <property type="entry name" value="QPRTase"/>
    <property type="match status" value="1"/>
</dbReference>
<dbReference type="PIRSF" id="PIRSF006250">
    <property type="entry name" value="NadC_ModD"/>
    <property type="match status" value="1"/>
</dbReference>
<protein>
    <recommendedName>
        <fullName evidence="11">Probable nicotinate-nucleotide pyrophosphorylase [carboxylating]</fullName>
        <ecNumber evidence="5">2.4.2.19</ecNumber>
    </recommendedName>
    <alternativeName>
        <fullName evidence="9">Quinolinate phosphoribosyltransferase [decarboxylating]</fullName>
    </alternativeName>
</protein>
<dbReference type="EC" id="2.4.2.19" evidence="5"/>
<evidence type="ECO:0000256" key="11">
    <source>
        <dbReference type="ARBA" id="ARBA00069173"/>
    </source>
</evidence>
<comment type="catalytic activity">
    <reaction evidence="10">
        <text>nicotinate beta-D-ribonucleotide + CO2 + diphosphate = quinolinate + 5-phospho-alpha-D-ribose 1-diphosphate + 2 H(+)</text>
        <dbReference type="Rhea" id="RHEA:12733"/>
        <dbReference type="ChEBI" id="CHEBI:15378"/>
        <dbReference type="ChEBI" id="CHEBI:16526"/>
        <dbReference type="ChEBI" id="CHEBI:29959"/>
        <dbReference type="ChEBI" id="CHEBI:33019"/>
        <dbReference type="ChEBI" id="CHEBI:57502"/>
        <dbReference type="ChEBI" id="CHEBI:58017"/>
        <dbReference type="EC" id="2.4.2.19"/>
    </reaction>
</comment>
<evidence type="ECO:0000313" key="15">
    <source>
        <dbReference type="EMBL" id="SHM55557.1"/>
    </source>
</evidence>
<evidence type="ECO:0000256" key="5">
    <source>
        <dbReference type="ARBA" id="ARBA00011944"/>
    </source>
</evidence>
<dbReference type="GO" id="GO:0005737">
    <property type="term" value="C:cytoplasm"/>
    <property type="evidence" value="ECO:0007669"/>
    <property type="project" value="TreeGrafter"/>
</dbReference>
<evidence type="ECO:0000256" key="4">
    <source>
        <dbReference type="ARBA" id="ARBA00011218"/>
    </source>
</evidence>
<dbReference type="InterPro" id="IPR004393">
    <property type="entry name" value="NadC"/>
</dbReference>
<dbReference type="GO" id="GO:0009435">
    <property type="term" value="P:NAD+ biosynthetic process"/>
    <property type="evidence" value="ECO:0007669"/>
    <property type="project" value="UniProtKB-UniPathway"/>
</dbReference>
<evidence type="ECO:0000256" key="1">
    <source>
        <dbReference type="ARBA" id="ARBA00003237"/>
    </source>
</evidence>
<evidence type="ECO:0000256" key="8">
    <source>
        <dbReference type="ARBA" id="ARBA00022679"/>
    </source>
</evidence>
<dbReference type="OrthoDB" id="9782546at2"/>
<comment type="subunit">
    <text evidence="4">Hexamer formed by 3 homodimers.</text>
</comment>
<dbReference type="InterPro" id="IPR013785">
    <property type="entry name" value="Aldolase_TIM"/>
</dbReference>
<dbReference type="InterPro" id="IPR022412">
    <property type="entry name" value="Quinolinate_PRibosylTrfase_N"/>
</dbReference>
<dbReference type="NCBIfam" id="TIGR00078">
    <property type="entry name" value="nadC"/>
    <property type="match status" value="1"/>
</dbReference>
<reference evidence="15 16" key="1">
    <citation type="submission" date="2016-11" db="EMBL/GenBank/DDBJ databases">
        <authorList>
            <person name="Jaros S."/>
            <person name="Januszkiewicz K."/>
            <person name="Wedrychowicz H."/>
        </authorList>
    </citation>
    <scope>NUCLEOTIDE SEQUENCE [LARGE SCALE GENOMIC DNA]</scope>
    <source>
        <strain evidence="15 16">DSM 16010</strain>
    </source>
</reference>
<keyword evidence="8 12" id="KW-0808">Transferase</keyword>
<dbReference type="InterPro" id="IPR036068">
    <property type="entry name" value="Nicotinate_pribotase-like_C"/>
</dbReference>
<evidence type="ECO:0000313" key="16">
    <source>
        <dbReference type="Proteomes" id="UP000184206"/>
    </source>
</evidence>
<comment type="function">
    <text evidence="1">Involved in the catabolism of quinolinic acid (QA).</text>
</comment>
<dbReference type="STRING" id="1123231.SAMN02745189_02357"/>
<dbReference type="InterPro" id="IPR002638">
    <property type="entry name" value="Quinolinate_PRibosylTrfase_C"/>
</dbReference>
<evidence type="ECO:0000259" key="13">
    <source>
        <dbReference type="Pfam" id="PF01729"/>
    </source>
</evidence>
<evidence type="ECO:0000256" key="10">
    <source>
        <dbReference type="ARBA" id="ARBA00047445"/>
    </source>
</evidence>
<name>A0A1M7JSM7_9BACL</name>
<dbReference type="FunFam" id="3.90.1170.20:FF:000001">
    <property type="entry name" value="Nicotinate-nucleotide diphosphorylase (Carboxylating)"/>
    <property type="match status" value="1"/>
</dbReference>
<gene>
    <name evidence="15" type="ORF">SAMN02745189_02357</name>
</gene>
<dbReference type="PANTHER" id="PTHR32179:SF3">
    <property type="entry name" value="NICOTINATE-NUCLEOTIDE PYROPHOSPHORYLASE [CARBOXYLATING]"/>
    <property type="match status" value="1"/>
</dbReference>
<dbReference type="Pfam" id="PF01729">
    <property type="entry name" value="QRPTase_C"/>
    <property type="match status" value="1"/>
</dbReference>
<accession>A0A1M7JSM7</accession>
<dbReference type="Gene3D" id="3.90.1170.20">
    <property type="entry name" value="Quinolinate phosphoribosyl transferase, N-terminal domain"/>
    <property type="match status" value="1"/>
</dbReference>
<dbReference type="UniPathway" id="UPA00253">
    <property type="reaction ID" value="UER00331"/>
</dbReference>
<keyword evidence="7 12" id="KW-0328">Glycosyltransferase</keyword>
<dbReference type="SUPFAM" id="SSF54675">
    <property type="entry name" value="Nicotinate/Quinolinate PRTase N-terminal domain-like"/>
    <property type="match status" value="1"/>
</dbReference>
<feature type="domain" description="Quinolinate phosphoribosyl transferase N-terminal" evidence="14">
    <location>
        <begin position="23"/>
        <end position="107"/>
    </location>
</feature>
<sequence>MLNILNVREKLKQFYIEDNHHGDISTQIFGAGLTGHAEMIARESGYFSGSVVIEEGFRMIDPDMAVEVLLEDGRAVREGDTIARISGSIRAILTMERTVLNLVQRMSGITTQTREFVEQAAGTGAEIIDTRKTTPGLGMFEKYAVTAGGGRNHRRTLNDGLMLKDNHIDFMGSVGAAVGRARMLTGPMDKVEVEIEDVEMLKEAVDNDVDIIMFDNCATGWIREHIHLVPPHIRTEASGGITLDTVKEYAETGVDYISAGALFHHQEALDITLKVVK</sequence>
<dbReference type="InterPro" id="IPR037128">
    <property type="entry name" value="Quinolinate_PRibosylTase_N_sf"/>
</dbReference>
<dbReference type="PANTHER" id="PTHR32179">
    <property type="entry name" value="NICOTINATE-NUCLEOTIDE PYROPHOSPHORYLASE [CARBOXYLATING]"/>
    <property type="match status" value="1"/>
</dbReference>
<dbReference type="Pfam" id="PF02749">
    <property type="entry name" value="QRPTase_N"/>
    <property type="match status" value="1"/>
</dbReference>
<dbReference type="SUPFAM" id="SSF51690">
    <property type="entry name" value="Nicotinate/Quinolinate PRTase C-terminal domain-like"/>
    <property type="match status" value="1"/>
</dbReference>
<organism evidence="15 16">
    <name type="scientific">Lacicoccus alkaliphilus DSM 16010</name>
    <dbReference type="NCBI Taxonomy" id="1123231"/>
    <lineage>
        <taxon>Bacteria</taxon>
        <taxon>Bacillati</taxon>
        <taxon>Bacillota</taxon>
        <taxon>Bacilli</taxon>
        <taxon>Bacillales</taxon>
        <taxon>Salinicoccaceae</taxon>
        <taxon>Lacicoccus</taxon>
    </lineage>
</organism>
<evidence type="ECO:0000256" key="6">
    <source>
        <dbReference type="ARBA" id="ARBA00022642"/>
    </source>
</evidence>
<feature type="domain" description="Quinolinate phosphoribosyl transferase C-terminal" evidence="13">
    <location>
        <begin position="109"/>
        <end position="274"/>
    </location>
</feature>
<proteinExistence type="inferred from homology"/>
<dbReference type="AlphaFoldDB" id="A0A1M7JSM7"/>
<dbReference type="EMBL" id="FRCF01000014">
    <property type="protein sequence ID" value="SHM55557.1"/>
    <property type="molecule type" value="Genomic_DNA"/>
</dbReference>
<keyword evidence="6" id="KW-0662">Pyridine nucleotide biosynthesis</keyword>
<dbReference type="InterPro" id="IPR027277">
    <property type="entry name" value="NadC/ModD"/>
</dbReference>
<dbReference type="Proteomes" id="UP000184206">
    <property type="component" value="Unassembled WGS sequence"/>
</dbReference>
<keyword evidence="16" id="KW-1185">Reference proteome</keyword>
<comment type="similarity">
    <text evidence="3 12">Belongs to the NadC/ModD family.</text>
</comment>
<evidence type="ECO:0000259" key="14">
    <source>
        <dbReference type="Pfam" id="PF02749"/>
    </source>
</evidence>
<dbReference type="Gene3D" id="3.20.20.70">
    <property type="entry name" value="Aldolase class I"/>
    <property type="match status" value="1"/>
</dbReference>
<dbReference type="GO" id="GO:0034213">
    <property type="term" value="P:quinolinate catabolic process"/>
    <property type="evidence" value="ECO:0007669"/>
    <property type="project" value="TreeGrafter"/>
</dbReference>